<dbReference type="AlphaFoldDB" id="A0A7S4IBW8"/>
<dbReference type="EMBL" id="HBKO01021338">
    <property type="protein sequence ID" value="CAE2224411.1"/>
    <property type="molecule type" value="Transcribed_RNA"/>
</dbReference>
<reference evidence="1" key="1">
    <citation type="submission" date="2021-01" db="EMBL/GenBank/DDBJ databases">
        <authorList>
            <person name="Corre E."/>
            <person name="Pelletier E."/>
            <person name="Niang G."/>
            <person name="Scheremetjew M."/>
            <person name="Finn R."/>
            <person name="Kale V."/>
            <person name="Holt S."/>
            <person name="Cochrane G."/>
            <person name="Meng A."/>
            <person name="Brown T."/>
            <person name="Cohen L."/>
        </authorList>
    </citation>
    <scope>NUCLEOTIDE SEQUENCE</scope>
    <source>
        <strain evidence="1">UIO037</strain>
    </source>
</reference>
<evidence type="ECO:0000313" key="1">
    <source>
        <dbReference type="EMBL" id="CAE2224411.1"/>
    </source>
</evidence>
<name>A0A7S4IBW8_9EUKA</name>
<protein>
    <submittedName>
        <fullName evidence="1">Uncharacterized protein</fullName>
    </submittedName>
</protein>
<organism evidence="1">
    <name type="scientific">Prymnesium polylepis</name>
    <dbReference type="NCBI Taxonomy" id="72548"/>
    <lineage>
        <taxon>Eukaryota</taxon>
        <taxon>Haptista</taxon>
        <taxon>Haptophyta</taxon>
        <taxon>Prymnesiophyceae</taxon>
        <taxon>Prymnesiales</taxon>
        <taxon>Prymnesiaceae</taxon>
        <taxon>Prymnesium</taxon>
    </lineage>
</organism>
<sequence length="119" mass="13567">MLRKLLEAGRDDWRDRSGALGRAAAGTASVESGRPQVLPRRQSRVVWAAFCRGPPCVKIAEWHRVQRVSFVRLGQKSIFSQSGVRVRRDPRPLRVVPCDSSMRPRRGAYGGWRRRLCEI</sequence>
<proteinExistence type="predicted"/>
<accession>A0A7S4IBW8</accession>
<gene>
    <name evidence="1" type="ORF">CPOL0286_LOCUS9624</name>
</gene>